<feature type="chain" id="PRO_5008135487" description="Amine oxidase domain-containing protein" evidence="1">
    <location>
        <begin position="20"/>
        <end position="519"/>
    </location>
</feature>
<sequence length="519" mass="57480">MKYLTIGLLIVTFITISLANGASTNPRIIVIGAGAAGIATASRLYQRGLKNVTLLEASNRIGGRINTIPFAGGVVELGAQWCHGEVDNIVYEMVKEYPDLLKSSIVADDAALVLSDGERVPDSIVQKLSILAEEIVESEARQSYAGSLGEYFTETYWRRLQFDAVNYSDVSRELAEQFLVYYHNYERGYTAYDSWFEVAANETDSYQESEGNPVLAWNSTKGYSIILDIVSGNYPGATNNSIRTPVPLEQLIEFNKFVTNIEWDGTSDRQHVHVHTEDGSVYETDHVVVTVPLGVLKENHRSLFTPTLPAVNQRAISGIYFGTVNKIYLLFDKPIPQEVPNTISLLWYESDLQAIRNSVHEWTEAVSTFFRVDHHPNVLAAWLNGVEGRQAERMLDADIREGLLHLLSIFAKNTTFGNVVDVSRSKWSTNPLFRAAGIAAASRLYQKGFKNITILEASQRFGGRIRTTPFGGGIVELGAQWCHGEQGNVVYQLASVYPGLLKSSIIADEDAVLIRSSGV</sequence>
<accession>A0A182S6F0</accession>
<feature type="domain" description="Amine oxidase" evidence="2">
    <location>
        <begin position="36"/>
        <end position="435"/>
    </location>
</feature>
<dbReference type="Proteomes" id="UP000075901">
    <property type="component" value="Unassembled WGS sequence"/>
</dbReference>
<reference evidence="4" key="1">
    <citation type="submission" date="2013-09" db="EMBL/GenBank/DDBJ databases">
        <title>The Genome Sequence of Anopheles maculatus species B.</title>
        <authorList>
            <consortium name="The Broad Institute Genomics Platform"/>
            <person name="Neafsey D.E."/>
            <person name="Besansky N."/>
            <person name="Howell P."/>
            <person name="Walton C."/>
            <person name="Young S.K."/>
            <person name="Zeng Q."/>
            <person name="Gargeya S."/>
            <person name="Fitzgerald M."/>
            <person name="Haas B."/>
            <person name="Abouelleil A."/>
            <person name="Allen A.W."/>
            <person name="Alvarado L."/>
            <person name="Arachchi H.M."/>
            <person name="Berlin A.M."/>
            <person name="Chapman S.B."/>
            <person name="Gainer-Dewar J."/>
            <person name="Goldberg J."/>
            <person name="Griggs A."/>
            <person name="Gujja S."/>
            <person name="Hansen M."/>
            <person name="Howarth C."/>
            <person name="Imamovic A."/>
            <person name="Ireland A."/>
            <person name="Larimer J."/>
            <person name="McCowan C."/>
            <person name="Murphy C."/>
            <person name="Pearson M."/>
            <person name="Poon T.W."/>
            <person name="Priest M."/>
            <person name="Roberts A."/>
            <person name="Saif S."/>
            <person name="Shea T."/>
            <person name="Sisk P."/>
            <person name="Sykes S."/>
            <person name="Wortman J."/>
            <person name="Nusbaum C."/>
            <person name="Birren B."/>
        </authorList>
    </citation>
    <scope>NUCLEOTIDE SEQUENCE [LARGE SCALE GENOMIC DNA]</scope>
    <source>
        <strain evidence="4">maculatus3</strain>
    </source>
</reference>
<feature type="domain" description="Amine oxidase" evidence="2">
    <location>
        <begin position="436"/>
        <end position="494"/>
    </location>
</feature>
<proteinExistence type="predicted"/>
<dbReference type="EnsemblMetazoa" id="AMAM000584-RA">
    <property type="protein sequence ID" value="AMAM000584-PA"/>
    <property type="gene ID" value="AMAM000584"/>
</dbReference>
<dbReference type="SUPFAM" id="SSF51905">
    <property type="entry name" value="FAD/NAD(P)-binding domain"/>
    <property type="match status" value="2"/>
</dbReference>
<dbReference type="PANTHER" id="PTHR10742">
    <property type="entry name" value="FLAVIN MONOAMINE OXIDASE"/>
    <property type="match status" value="1"/>
</dbReference>
<dbReference type="Gene3D" id="3.50.50.60">
    <property type="entry name" value="FAD/NAD(P)-binding domain"/>
    <property type="match status" value="2"/>
</dbReference>
<dbReference type="GO" id="GO:0046592">
    <property type="term" value="F:polyamine oxidase activity"/>
    <property type="evidence" value="ECO:0007669"/>
    <property type="project" value="TreeGrafter"/>
</dbReference>
<dbReference type="SUPFAM" id="SSF54373">
    <property type="entry name" value="FAD-linked reductases, C-terminal domain"/>
    <property type="match status" value="1"/>
</dbReference>
<dbReference type="VEuPathDB" id="VectorBase:AMAM000584"/>
<dbReference type="InterPro" id="IPR002937">
    <property type="entry name" value="Amino_oxidase"/>
</dbReference>
<evidence type="ECO:0000259" key="2">
    <source>
        <dbReference type="Pfam" id="PF01593"/>
    </source>
</evidence>
<evidence type="ECO:0000256" key="1">
    <source>
        <dbReference type="SAM" id="SignalP"/>
    </source>
</evidence>
<protein>
    <recommendedName>
        <fullName evidence="2">Amine oxidase domain-containing protein</fullName>
    </recommendedName>
</protein>
<dbReference type="PANTHER" id="PTHR10742:SF398">
    <property type="entry name" value="AMINE OXIDASE DOMAIN-CONTAINING PROTEIN-RELATED"/>
    <property type="match status" value="1"/>
</dbReference>
<name>A0A182S6F0_9DIPT</name>
<dbReference type="Gene3D" id="3.90.660.10">
    <property type="match status" value="1"/>
</dbReference>
<dbReference type="InterPro" id="IPR050281">
    <property type="entry name" value="Flavin_monoamine_oxidase"/>
</dbReference>
<keyword evidence="1" id="KW-0732">Signal</keyword>
<dbReference type="Pfam" id="PF01593">
    <property type="entry name" value="Amino_oxidase"/>
    <property type="match status" value="2"/>
</dbReference>
<organism evidence="3 4">
    <name type="scientific">Anopheles maculatus</name>
    <dbReference type="NCBI Taxonomy" id="74869"/>
    <lineage>
        <taxon>Eukaryota</taxon>
        <taxon>Metazoa</taxon>
        <taxon>Ecdysozoa</taxon>
        <taxon>Arthropoda</taxon>
        <taxon>Hexapoda</taxon>
        <taxon>Insecta</taxon>
        <taxon>Pterygota</taxon>
        <taxon>Neoptera</taxon>
        <taxon>Endopterygota</taxon>
        <taxon>Diptera</taxon>
        <taxon>Nematocera</taxon>
        <taxon>Culicoidea</taxon>
        <taxon>Culicidae</taxon>
        <taxon>Anophelinae</taxon>
        <taxon>Anopheles</taxon>
        <taxon>Anopheles maculatus group</taxon>
    </lineage>
</organism>
<keyword evidence="4" id="KW-1185">Reference proteome</keyword>
<reference evidence="3" key="2">
    <citation type="submission" date="2020-05" db="UniProtKB">
        <authorList>
            <consortium name="EnsemblMetazoa"/>
        </authorList>
    </citation>
    <scope>IDENTIFICATION</scope>
    <source>
        <strain evidence="3">maculatus3</strain>
    </source>
</reference>
<feature type="signal peptide" evidence="1">
    <location>
        <begin position="1"/>
        <end position="19"/>
    </location>
</feature>
<evidence type="ECO:0000313" key="4">
    <source>
        <dbReference type="Proteomes" id="UP000075901"/>
    </source>
</evidence>
<dbReference type="InterPro" id="IPR036188">
    <property type="entry name" value="FAD/NAD-bd_sf"/>
</dbReference>
<evidence type="ECO:0000313" key="3">
    <source>
        <dbReference type="EnsemblMetazoa" id="AMAM000584-PA"/>
    </source>
</evidence>
<dbReference type="AlphaFoldDB" id="A0A182S6F0"/>